<name>A0ABU1IN19_9BACL</name>
<evidence type="ECO:0000259" key="2">
    <source>
        <dbReference type="Pfam" id="PF02698"/>
    </source>
</evidence>
<evidence type="ECO:0000313" key="3">
    <source>
        <dbReference type="EMBL" id="MDR6225952.1"/>
    </source>
</evidence>
<dbReference type="InterPro" id="IPR014729">
    <property type="entry name" value="Rossmann-like_a/b/a_fold"/>
</dbReference>
<reference evidence="3 4" key="1">
    <citation type="submission" date="2023-07" db="EMBL/GenBank/DDBJ databases">
        <title>Genomic Encyclopedia of Type Strains, Phase IV (KMG-IV): sequencing the most valuable type-strain genomes for metagenomic binning, comparative biology and taxonomic classification.</title>
        <authorList>
            <person name="Goeker M."/>
        </authorList>
    </citation>
    <scope>NUCLEOTIDE SEQUENCE [LARGE SCALE GENOMIC DNA]</scope>
    <source>
        <strain evidence="3 4">DSM 45903</strain>
    </source>
</reference>
<dbReference type="InterPro" id="IPR051599">
    <property type="entry name" value="Cell_Envelope_Assoc"/>
</dbReference>
<comment type="caution">
    <text evidence="3">The sequence shown here is derived from an EMBL/GenBank/DDBJ whole genome shotgun (WGS) entry which is preliminary data.</text>
</comment>
<gene>
    <name evidence="3" type="ORF">JOE21_001958</name>
</gene>
<dbReference type="Proteomes" id="UP001185012">
    <property type="component" value="Unassembled WGS sequence"/>
</dbReference>
<dbReference type="PANTHER" id="PTHR30336">
    <property type="entry name" value="INNER MEMBRANE PROTEIN, PROBABLE PERMEASE"/>
    <property type="match status" value="1"/>
</dbReference>
<dbReference type="RefSeq" id="WP_309865219.1">
    <property type="nucleotide sequence ID" value="NZ_JAVDQG010000004.1"/>
</dbReference>
<keyword evidence="1" id="KW-0472">Membrane</keyword>
<dbReference type="InterPro" id="IPR003848">
    <property type="entry name" value="DUF218"/>
</dbReference>
<accession>A0ABU1IN19</accession>
<dbReference type="EMBL" id="JAVDQG010000004">
    <property type="protein sequence ID" value="MDR6225952.1"/>
    <property type="molecule type" value="Genomic_DNA"/>
</dbReference>
<dbReference type="Pfam" id="PF02698">
    <property type="entry name" value="DUF218"/>
    <property type="match status" value="1"/>
</dbReference>
<feature type="transmembrane region" description="Helical" evidence="1">
    <location>
        <begin position="6"/>
        <end position="24"/>
    </location>
</feature>
<organism evidence="3 4">
    <name type="scientific">Desmospora profundinema</name>
    <dbReference type="NCBI Taxonomy" id="1571184"/>
    <lineage>
        <taxon>Bacteria</taxon>
        <taxon>Bacillati</taxon>
        <taxon>Bacillota</taxon>
        <taxon>Bacilli</taxon>
        <taxon>Bacillales</taxon>
        <taxon>Thermoactinomycetaceae</taxon>
        <taxon>Desmospora</taxon>
    </lineage>
</organism>
<evidence type="ECO:0000313" key="4">
    <source>
        <dbReference type="Proteomes" id="UP001185012"/>
    </source>
</evidence>
<sequence>MTGVWMIFLAALFLFLAGFFYCYVRVAGFREQPVPGPPREAAIVLGAALHGNKPSPALRERLDYALTLYRDGRFSLFVCCGGFLRRQVSEAAVMRNYLLERGVPPTAVLLEDASANTAQNLAFARPILEGQRIDTCLLITHEYHMYRACLHAKRYGIDATPAPCSTRHLWVPYHRTRECFALMRWFLLRL</sequence>
<dbReference type="Gene3D" id="3.40.50.620">
    <property type="entry name" value="HUPs"/>
    <property type="match status" value="1"/>
</dbReference>
<keyword evidence="4" id="KW-1185">Reference proteome</keyword>
<dbReference type="CDD" id="cd06259">
    <property type="entry name" value="YdcF-like"/>
    <property type="match status" value="1"/>
</dbReference>
<proteinExistence type="predicted"/>
<evidence type="ECO:0000256" key="1">
    <source>
        <dbReference type="SAM" id="Phobius"/>
    </source>
</evidence>
<keyword evidence="1" id="KW-0812">Transmembrane</keyword>
<protein>
    <submittedName>
        <fullName evidence="3">Uncharacterized SAM-binding protein YcdF (DUF218 family)</fullName>
    </submittedName>
</protein>
<keyword evidence="1" id="KW-1133">Transmembrane helix</keyword>
<dbReference type="PANTHER" id="PTHR30336:SF20">
    <property type="entry name" value="DUF218 DOMAIN-CONTAINING PROTEIN"/>
    <property type="match status" value="1"/>
</dbReference>
<feature type="domain" description="DUF218" evidence="2">
    <location>
        <begin position="41"/>
        <end position="172"/>
    </location>
</feature>